<dbReference type="AlphaFoldDB" id="A0A550CFS7"/>
<protein>
    <submittedName>
        <fullName evidence="1">Uncharacterized protein</fullName>
    </submittedName>
</protein>
<gene>
    <name evidence="1" type="ORF">BD626DRAFT_494979</name>
</gene>
<comment type="caution">
    <text evidence="1">The sequence shown here is derived from an EMBL/GenBank/DDBJ whole genome shotgun (WGS) entry which is preliminary data.</text>
</comment>
<dbReference type="InterPro" id="IPR040201">
    <property type="entry name" value="Mrg3-like"/>
</dbReference>
<dbReference type="PANTHER" id="PTHR28142:SF1">
    <property type="entry name" value="MITOCHONDRIAL INNER MEMBRANE I-AAA PROTEASE SUPERCOMPLEX SUBUNIT MGR3-RELATED"/>
    <property type="match status" value="1"/>
</dbReference>
<name>A0A550CFS7_9AGAR</name>
<dbReference type="Proteomes" id="UP000320762">
    <property type="component" value="Unassembled WGS sequence"/>
</dbReference>
<keyword evidence="2" id="KW-1185">Reference proteome</keyword>
<dbReference type="PANTHER" id="PTHR28142">
    <property type="entry name" value="MITOCHONDRIAL INNER MEMBRANE I-AAA PROTEASE SUPERCOMPLEX SUBUNIT MGR3-RELATED"/>
    <property type="match status" value="1"/>
</dbReference>
<reference evidence="1 2" key="1">
    <citation type="journal article" date="2019" name="New Phytol.">
        <title>Comparative genomics reveals unique wood-decay strategies and fruiting body development in the Schizophyllaceae.</title>
        <authorList>
            <person name="Almasi E."/>
            <person name="Sahu N."/>
            <person name="Krizsan K."/>
            <person name="Balint B."/>
            <person name="Kovacs G.M."/>
            <person name="Kiss B."/>
            <person name="Cseklye J."/>
            <person name="Drula E."/>
            <person name="Henrissat B."/>
            <person name="Nagy I."/>
            <person name="Chovatia M."/>
            <person name="Adam C."/>
            <person name="LaButti K."/>
            <person name="Lipzen A."/>
            <person name="Riley R."/>
            <person name="Grigoriev I.V."/>
            <person name="Nagy L.G."/>
        </authorList>
    </citation>
    <scope>NUCLEOTIDE SEQUENCE [LARGE SCALE GENOMIC DNA]</scope>
    <source>
        <strain evidence="1 2">NL-1724</strain>
    </source>
</reference>
<evidence type="ECO:0000313" key="1">
    <source>
        <dbReference type="EMBL" id="TRM63658.1"/>
    </source>
</evidence>
<sequence length="405" mass="45255">MFLRRANVFLGAQRYVQLSQSYPKTARPVITGLTSQRRSASTGRLLESEFDAPRRRLPPSLSVLLVVLGLGGTYWGWELYKLFTLWPPEVRGDLRTAIRAKHDGDLELSEQHFLRAWQTARTLPLEAFGEDPFLKLTGIPIALSDVLETEEKTEAAYNVLSEAYASLQAPAARGTLSGSERIRAVALAHKLGELAETLQISLEEQERWLEDAVTVLLKTIMPERKENEEREEHPSLAQLQLPLWVRKDDVGAPLEALGAFYARTGKVDFAMPLYLQAISMLIPPPPKKAPVEDRCRGAQLMTNLADLILRTDAEKNPDKLHQAQAWAKKALAVVEDARRSSKEEVPLCETALAVVFFNLATLAQMDGNPNDARRLYTYSLKQAKYVGMDEGISEAQSALQHLDSK</sequence>
<evidence type="ECO:0000313" key="2">
    <source>
        <dbReference type="Proteomes" id="UP000320762"/>
    </source>
</evidence>
<organism evidence="1 2">
    <name type="scientific">Schizophyllum amplum</name>
    <dbReference type="NCBI Taxonomy" id="97359"/>
    <lineage>
        <taxon>Eukaryota</taxon>
        <taxon>Fungi</taxon>
        <taxon>Dikarya</taxon>
        <taxon>Basidiomycota</taxon>
        <taxon>Agaricomycotina</taxon>
        <taxon>Agaricomycetes</taxon>
        <taxon>Agaricomycetidae</taxon>
        <taxon>Agaricales</taxon>
        <taxon>Schizophyllaceae</taxon>
        <taxon>Schizophyllum</taxon>
    </lineage>
</organism>
<dbReference type="InterPro" id="IPR011990">
    <property type="entry name" value="TPR-like_helical_dom_sf"/>
</dbReference>
<proteinExistence type="predicted"/>
<accession>A0A550CFS7</accession>
<dbReference type="Gene3D" id="1.25.40.10">
    <property type="entry name" value="Tetratricopeptide repeat domain"/>
    <property type="match status" value="1"/>
</dbReference>
<dbReference type="EMBL" id="VDMD01000009">
    <property type="protein sequence ID" value="TRM63658.1"/>
    <property type="molecule type" value="Genomic_DNA"/>
</dbReference>
<dbReference type="STRING" id="97359.A0A550CFS7"/>
<dbReference type="OrthoDB" id="10050400at2759"/>